<name>A0A9P4GQZ9_9PLEO</name>
<sequence>MTSSTQPPEPASNPTQYVYFLITLTRAVGTDPFPPTEPWEGDIVGRWLDKDQLNLKMTELRYSMKSGSRWTIKAGEYTVAHGGVEPMKLFTPVIGRDVEEGGEKVWRLYWVEKRKM</sequence>
<reference evidence="1" key="1">
    <citation type="submission" date="2020-01" db="EMBL/GenBank/DDBJ databases">
        <authorList>
            <consortium name="DOE Joint Genome Institute"/>
            <person name="Haridas S."/>
            <person name="Albert R."/>
            <person name="Binder M."/>
            <person name="Bloem J."/>
            <person name="Labutti K."/>
            <person name="Salamov A."/>
            <person name="Andreopoulos B."/>
            <person name="Baker S.E."/>
            <person name="Barry K."/>
            <person name="Bills G."/>
            <person name="Bluhm B.H."/>
            <person name="Cannon C."/>
            <person name="Castanera R."/>
            <person name="Culley D.E."/>
            <person name="Daum C."/>
            <person name="Ezra D."/>
            <person name="Gonzalez J.B."/>
            <person name="Henrissat B."/>
            <person name="Kuo A."/>
            <person name="Liang C."/>
            <person name="Lipzen A."/>
            <person name="Lutzoni F."/>
            <person name="Magnuson J."/>
            <person name="Mondo S."/>
            <person name="Nolan M."/>
            <person name="Ohm R."/>
            <person name="Pangilinan J."/>
            <person name="Park H.-J."/>
            <person name="Ramirez L."/>
            <person name="Alfaro M."/>
            <person name="Sun H."/>
            <person name="Tritt A."/>
            <person name="Yoshinaga Y."/>
            <person name="Zwiers L.-H."/>
            <person name="Turgeon B.G."/>
            <person name="Goodwin S.B."/>
            <person name="Spatafora J.W."/>
            <person name="Crous P.W."/>
            <person name="Grigoriev I.V."/>
        </authorList>
    </citation>
    <scope>NUCLEOTIDE SEQUENCE</scope>
    <source>
        <strain evidence="1">CBS 394.84</strain>
    </source>
</reference>
<dbReference type="EMBL" id="ML976614">
    <property type="protein sequence ID" value="KAF1849781.1"/>
    <property type="molecule type" value="Genomic_DNA"/>
</dbReference>
<gene>
    <name evidence="1" type="ORF">K460DRAFT_399893</name>
</gene>
<protein>
    <submittedName>
        <fullName evidence="1">Uncharacterized protein</fullName>
    </submittedName>
</protein>
<accession>A0A9P4GQZ9</accession>
<dbReference type="GeneID" id="63853520"/>
<dbReference type="RefSeq" id="XP_040792344.1">
    <property type="nucleotide sequence ID" value="XM_040936270.1"/>
</dbReference>
<dbReference type="Proteomes" id="UP000800039">
    <property type="component" value="Unassembled WGS sequence"/>
</dbReference>
<dbReference type="AlphaFoldDB" id="A0A9P4GQZ9"/>
<evidence type="ECO:0000313" key="1">
    <source>
        <dbReference type="EMBL" id="KAF1849781.1"/>
    </source>
</evidence>
<keyword evidence="2" id="KW-1185">Reference proteome</keyword>
<organism evidence="1 2">
    <name type="scientific">Cucurbitaria berberidis CBS 394.84</name>
    <dbReference type="NCBI Taxonomy" id="1168544"/>
    <lineage>
        <taxon>Eukaryota</taxon>
        <taxon>Fungi</taxon>
        <taxon>Dikarya</taxon>
        <taxon>Ascomycota</taxon>
        <taxon>Pezizomycotina</taxon>
        <taxon>Dothideomycetes</taxon>
        <taxon>Pleosporomycetidae</taxon>
        <taxon>Pleosporales</taxon>
        <taxon>Pleosporineae</taxon>
        <taxon>Cucurbitariaceae</taxon>
        <taxon>Cucurbitaria</taxon>
    </lineage>
</organism>
<comment type="caution">
    <text evidence="1">The sequence shown here is derived from an EMBL/GenBank/DDBJ whole genome shotgun (WGS) entry which is preliminary data.</text>
</comment>
<evidence type="ECO:0000313" key="2">
    <source>
        <dbReference type="Proteomes" id="UP000800039"/>
    </source>
</evidence>
<proteinExistence type="predicted"/>